<dbReference type="InterPro" id="IPR043917">
    <property type="entry name" value="DUF5753"/>
</dbReference>
<feature type="region of interest" description="Disordered" evidence="1">
    <location>
        <begin position="1"/>
        <end position="28"/>
    </location>
</feature>
<organism evidence="3 4">
    <name type="scientific">Nocardia aurantiaca</name>
    <dbReference type="NCBI Taxonomy" id="2675850"/>
    <lineage>
        <taxon>Bacteria</taxon>
        <taxon>Bacillati</taxon>
        <taxon>Actinomycetota</taxon>
        <taxon>Actinomycetes</taxon>
        <taxon>Mycobacteriales</taxon>
        <taxon>Nocardiaceae</taxon>
        <taxon>Nocardia</taxon>
    </lineage>
</organism>
<name>A0A6I3KY15_9NOCA</name>
<evidence type="ECO:0000259" key="2">
    <source>
        <dbReference type="PROSITE" id="PS50943"/>
    </source>
</evidence>
<gene>
    <name evidence="3" type="ORF">GLP40_12010</name>
</gene>
<dbReference type="PROSITE" id="PS50943">
    <property type="entry name" value="HTH_CROC1"/>
    <property type="match status" value="1"/>
</dbReference>
<keyword evidence="4" id="KW-1185">Reference proteome</keyword>
<dbReference type="SMART" id="SM00530">
    <property type="entry name" value="HTH_XRE"/>
    <property type="match status" value="1"/>
</dbReference>
<feature type="compositionally biased region" description="Acidic residues" evidence="1">
    <location>
        <begin position="17"/>
        <end position="28"/>
    </location>
</feature>
<reference evidence="3 4" key="1">
    <citation type="submission" date="2019-11" db="EMBL/GenBank/DDBJ databases">
        <title>Nocardia sp. nov. CT2-14 isolated from soil.</title>
        <authorList>
            <person name="Kanchanasin P."/>
            <person name="Tanasupawat S."/>
            <person name="Yuki M."/>
            <person name="Kudo T."/>
        </authorList>
    </citation>
    <scope>NUCLEOTIDE SEQUENCE [LARGE SCALE GENOMIC DNA]</scope>
    <source>
        <strain evidence="3 4">CT2-14</strain>
    </source>
</reference>
<dbReference type="SUPFAM" id="SSF47413">
    <property type="entry name" value="lambda repressor-like DNA-binding domains"/>
    <property type="match status" value="1"/>
</dbReference>
<sequence length="310" mass="34136">MLTPTGVPVINESVDVGADDEPDSDDDPALLRRAVGLRLRRLREDAGISGEAAGRAIRASHSKISRMEAGRVTFRARDIEDLLTRYGVDEDGARTELLRLAQRANAVGRWQAGPDLTTARADTYLALEDASSLIRCYAPCLVPDLARTPSYAHTLLAIAERGSAIEIHRRVELLVRRQQLLDRADSPRVWLVIEEAALRRPIGGFEVWQGQLEHLAELSARPSVTVQVLPDHVGGPAISGSAFTLLRFAAPEFGDIAYLQHPNGAQFLDKRGDLDRFNEVWDRLCVCAAPPMQTADFLDRLRTPLPPDAN</sequence>
<dbReference type="InterPro" id="IPR010982">
    <property type="entry name" value="Lambda_DNA-bd_dom_sf"/>
</dbReference>
<proteinExistence type="predicted"/>
<feature type="domain" description="HTH cro/C1-type" evidence="2">
    <location>
        <begin position="39"/>
        <end position="93"/>
    </location>
</feature>
<dbReference type="AlphaFoldDB" id="A0A6I3KY15"/>
<dbReference type="EMBL" id="WMBB01000005">
    <property type="protein sequence ID" value="MTE13496.1"/>
    <property type="molecule type" value="Genomic_DNA"/>
</dbReference>
<comment type="caution">
    <text evidence="3">The sequence shown here is derived from an EMBL/GenBank/DDBJ whole genome shotgun (WGS) entry which is preliminary data.</text>
</comment>
<dbReference type="InterPro" id="IPR001387">
    <property type="entry name" value="Cro/C1-type_HTH"/>
</dbReference>
<dbReference type="CDD" id="cd00093">
    <property type="entry name" value="HTH_XRE"/>
    <property type="match status" value="1"/>
</dbReference>
<evidence type="ECO:0000313" key="4">
    <source>
        <dbReference type="Proteomes" id="UP000432464"/>
    </source>
</evidence>
<evidence type="ECO:0000313" key="3">
    <source>
        <dbReference type="EMBL" id="MTE13496.1"/>
    </source>
</evidence>
<dbReference type="GO" id="GO:0003677">
    <property type="term" value="F:DNA binding"/>
    <property type="evidence" value="ECO:0007669"/>
    <property type="project" value="InterPro"/>
</dbReference>
<dbReference type="Gene3D" id="1.10.260.40">
    <property type="entry name" value="lambda repressor-like DNA-binding domains"/>
    <property type="match status" value="1"/>
</dbReference>
<dbReference type="Pfam" id="PF13560">
    <property type="entry name" value="HTH_31"/>
    <property type="match status" value="1"/>
</dbReference>
<dbReference type="Pfam" id="PF19054">
    <property type="entry name" value="DUF5753"/>
    <property type="match status" value="1"/>
</dbReference>
<protein>
    <submittedName>
        <fullName evidence="3">Helix-turn-helix domain-containing protein</fullName>
    </submittedName>
</protein>
<evidence type="ECO:0000256" key="1">
    <source>
        <dbReference type="SAM" id="MobiDB-lite"/>
    </source>
</evidence>
<dbReference type="Proteomes" id="UP000432464">
    <property type="component" value="Unassembled WGS sequence"/>
</dbReference>
<accession>A0A6I3KY15</accession>